<keyword evidence="4" id="KW-1185">Reference proteome</keyword>
<evidence type="ECO:0000313" key="4">
    <source>
        <dbReference type="Proteomes" id="UP001190465"/>
    </source>
</evidence>
<evidence type="ECO:0000256" key="1">
    <source>
        <dbReference type="SAM" id="MobiDB-lite"/>
    </source>
</evidence>
<dbReference type="EMBL" id="OY726397">
    <property type="protein sequence ID" value="CAJ1506527.1"/>
    <property type="molecule type" value="Genomic_DNA"/>
</dbReference>
<evidence type="ECO:0008006" key="5">
    <source>
        <dbReference type="Google" id="ProtNLM"/>
    </source>
</evidence>
<dbReference type="PROSITE" id="PS51257">
    <property type="entry name" value="PROKAR_LIPOPROTEIN"/>
    <property type="match status" value="1"/>
</dbReference>
<feature type="signal peptide" evidence="2">
    <location>
        <begin position="1"/>
        <end position="27"/>
    </location>
</feature>
<dbReference type="SUPFAM" id="SSF56601">
    <property type="entry name" value="beta-lactamase/transpeptidase-like"/>
    <property type="match status" value="1"/>
</dbReference>
<dbReference type="Proteomes" id="UP001190465">
    <property type="component" value="Chromosome"/>
</dbReference>
<feature type="chain" id="PRO_5047316280" description="LppW family protein" evidence="2">
    <location>
        <begin position="28"/>
        <end position="303"/>
    </location>
</feature>
<feature type="region of interest" description="Disordered" evidence="1">
    <location>
        <begin position="28"/>
        <end position="67"/>
    </location>
</feature>
<accession>A0ABM9LXQ9</accession>
<reference evidence="3 4" key="1">
    <citation type="submission" date="2023-08" db="EMBL/GenBank/DDBJ databases">
        <authorList>
            <person name="Folkvardsen B D."/>
            <person name="Norman A."/>
        </authorList>
    </citation>
    <scope>NUCLEOTIDE SEQUENCE [LARGE SCALE GENOMIC DNA]</scope>
    <source>
        <strain evidence="3 4">Mu0053</strain>
    </source>
</reference>
<dbReference type="InterPro" id="IPR012338">
    <property type="entry name" value="Beta-lactam/transpept-like"/>
</dbReference>
<gene>
    <name evidence="3" type="ORF">MU0053_003211</name>
</gene>
<dbReference type="Gene3D" id="3.40.710.10">
    <property type="entry name" value="DD-peptidase/beta-lactamase superfamily"/>
    <property type="match status" value="1"/>
</dbReference>
<organism evidence="3 4">
    <name type="scientific">[Mycobacterium] burgundiense</name>
    <dbReference type="NCBI Taxonomy" id="3064286"/>
    <lineage>
        <taxon>Bacteria</taxon>
        <taxon>Bacillati</taxon>
        <taxon>Actinomycetota</taxon>
        <taxon>Actinomycetes</taxon>
        <taxon>Mycobacteriales</taxon>
        <taxon>Mycobacteriaceae</taxon>
        <taxon>Mycolicibacterium</taxon>
    </lineage>
</organism>
<evidence type="ECO:0000313" key="3">
    <source>
        <dbReference type="EMBL" id="CAJ1506527.1"/>
    </source>
</evidence>
<dbReference type="InterPro" id="IPR000871">
    <property type="entry name" value="Beta-lactam_class-A"/>
</dbReference>
<evidence type="ECO:0000256" key="2">
    <source>
        <dbReference type="SAM" id="SignalP"/>
    </source>
</evidence>
<dbReference type="RefSeq" id="WP_308478621.1">
    <property type="nucleotide sequence ID" value="NZ_OY726397.1"/>
</dbReference>
<protein>
    <recommendedName>
        <fullName evidence="5">LppW family protein</fullName>
    </recommendedName>
</protein>
<name>A0ABM9LXQ9_9MYCO</name>
<keyword evidence="2" id="KW-0732">Signal</keyword>
<sequence>MRRRLVSVRGIAAVTIAVLLASTAGCEARVHGSPGDPPVGPRPAVAPEAPGDAAASAPPNPPAGSFDDLAARAAHAVADAAAKGADIAFMVHDRQTGQQVSAGGRGLATASVAKVFIADDLLMREPDLSPADRTALEVMLQSSDDDAAEQFWNRGGGDAIIGRVAARYGLTATAPPNNGRWWNTLSSTQDLVRFYTKLLDGGGGLPPERANLIINNLALSTASGIDGYPQRFGIPDGLPAEPVAVKQGWMCCIGADWMHLSSGYVGADRRYVMVIHALQPTDDATARATITDTVRAMFPGGRV</sequence>
<dbReference type="PANTHER" id="PTHR35333">
    <property type="entry name" value="BETA-LACTAMASE"/>
    <property type="match status" value="1"/>
</dbReference>
<feature type="compositionally biased region" description="Low complexity" evidence="1">
    <location>
        <begin position="43"/>
        <end position="57"/>
    </location>
</feature>
<proteinExistence type="predicted"/>
<dbReference type="PANTHER" id="PTHR35333:SF3">
    <property type="entry name" value="BETA-LACTAMASE-TYPE TRANSPEPTIDASE FOLD CONTAINING PROTEIN"/>
    <property type="match status" value="1"/>
</dbReference>